<dbReference type="InterPro" id="IPR036591">
    <property type="entry name" value="YggU-like_sf"/>
</dbReference>
<gene>
    <name evidence="2" type="ORF">AMQ22_02306</name>
</gene>
<comment type="similarity">
    <text evidence="1">Belongs to the UPF0235 family.</text>
</comment>
<sequence length="95" mass="10732">MKEALKESRGGTLIDIEVVANSSEFNIEYNEWSKRIRLKITSPAMKGQANKEIQGYFKAIFGEATIVKGEHNKKKSIFVNSTLEEVSNKLSKILK</sequence>
<accession>A0A150IHI3</accession>
<dbReference type="Gene3D" id="3.30.1200.10">
    <property type="entry name" value="YggU-like"/>
    <property type="match status" value="1"/>
</dbReference>
<dbReference type="EMBL" id="LNGC01000284">
    <property type="protein sequence ID" value="KYC44407.1"/>
    <property type="molecule type" value="Genomic_DNA"/>
</dbReference>
<name>A0A150IHI3_9EURY</name>
<protein>
    <submittedName>
        <fullName evidence="2">Uncharacterized protein</fullName>
    </submittedName>
</protein>
<dbReference type="SMART" id="SM01152">
    <property type="entry name" value="DUF167"/>
    <property type="match status" value="1"/>
</dbReference>
<evidence type="ECO:0000313" key="2">
    <source>
        <dbReference type="EMBL" id="KYC44407.1"/>
    </source>
</evidence>
<organism evidence="2 3">
    <name type="scientific">Candidatus Methanofastidiosum methylothiophilum</name>
    <dbReference type="NCBI Taxonomy" id="1705564"/>
    <lineage>
        <taxon>Archaea</taxon>
        <taxon>Methanobacteriati</taxon>
        <taxon>Methanobacteriota</taxon>
        <taxon>Stenosarchaea group</taxon>
        <taxon>Candidatus Methanofastidiosia</taxon>
        <taxon>Candidatus Methanofastidiosales</taxon>
        <taxon>Candidatus Methanofastidiosaceae</taxon>
        <taxon>Candidatus Methanofastidiosum</taxon>
    </lineage>
</organism>
<evidence type="ECO:0000256" key="1">
    <source>
        <dbReference type="ARBA" id="ARBA00010364"/>
    </source>
</evidence>
<dbReference type="Pfam" id="PF02594">
    <property type="entry name" value="DUF167"/>
    <property type="match status" value="1"/>
</dbReference>
<comment type="caution">
    <text evidence="2">The sequence shown here is derived from an EMBL/GenBank/DDBJ whole genome shotgun (WGS) entry which is preliminary data.</text>
</comment>
<dbReference type="Proteomes" id="UP000075398">
    <property type="component" value="Unassembled WGS sequence"/>
</dbReference>
<reference evidence="2 3" key="1">
    <citation type="journal article" date="2016" name="ISME J.">
        <title>Chasing the elusive Euryarchaeota class WSA2: genomes reveal a uniquely fastidious methyl-reducing methanogen.</title>
        <authorList>
            <person name="Nobu M.K."/>
            <person name="Narihiro T."/>
            <person name="Kuroda K."/>
            <person name="Mei R."/>
            <person name="Liu W.T."/>
        </authorList>
    </citation>
    <scope>NUCLEOTIDE SEQUENCE [LARGE SCALE GENOMIC DNA]</scope>
    <source>
        <strain evidence="2">U1lsi0528_Bin055</strain>
    </source>
</reference>
<dbReference type="AlphaFoldDB" id="A0A150IHI3"/>
<evidence type="ECO:0000313" key="3">
    <source>
        <dbReference type="Proteomes" id="UP000075398"/>
    </source>
</evidence>
<dbReference type="InterPro" id="IPR003746">
    <property type="entry name" value="DUF167"/>
</dbReference>
<dbReference type="SUPFAM" id="SSF69786">
    <property type="entry name" value="YggU-like"/>
    <property type="match status" value="1"/>
</dbReference>
<proteinExistence type="inferred from homology"/>
<dbReference type="STRING" id="1705564.APG08_00051"/>